<evidence type="ECO:0000313" key="2">
    <source>
        <dbReference type="EMBL" id="TSA87442.1"/>
    </source>
</evidence>
<keyword evidence="1" id="KW-0472">Membrane</keyword>
<keyword evidence="3" id="KW-1185">Reference proteome</keyword>
<keyword evidence="1" id="KW-1133">Transmembrane helix</keyword>
<dbReference type="Proteomes" id="UP000316092">
    <property type="component" value="Unassembled WGS sequence"/>
</dbReference>
<evidence type="ECO:0000256" key="1">
    <source>
        <dbReference type="SAM" id="Phobius"/>
    </source>
</evidence>
<keyword evidence="1" id="KW-0812">Transmembrane</keyword>
<feature type="transmembrane region" description="Helical" evidence="1">
    <location>
        <begin position="110"/>
        <end position="128"/>
    </location>
</feature>
<evidence type="ECO:0008006" key="4">
    <source>
        <dbReference type="Google" id="ProtNLM"/>
    </source>
</evidence>
<protein>
    <recommendedName>
        <fullName evidence="4">DUF4149 domain-containing protein</fullName>
    </recommendedName>
</protein>
<organism evidence="2 3">
    <name type="scientific">Deinococcus detaillensis</name>
    <dbReference type="NCBI Taxonomy" id="2592048"/>
    <lineage>
        <taxon>Bacteria</taxon>
        <taxon>Thermotogati</taxon>
        <taxon>Deinococcota</taxon>
        <taxon>Deinococci</taxon>
        <taxon>Deinococcales</taxon>
        <taxon>Deinococcaceae</taxon>
        <taxon>Deinococcus</taxon>
    </lineage>
</organism>
<evidence type="ECO:0000313" key="3">
    <source>
        <dbReference type="Proteomes" id="UP000316092"/>
    </source>
</evidence>
<feature type="transmembrane region" description="Helical" evidence="1">
    <location>
        <begin position="50"/>
        <end position="71"/>
    </location>
</feature>
<dbReference type="AlphaFoldDB" id="A0A553V4S3"/>
<reference evidence="2 3" key="1">
    <citation type="submission" date="2019-07" db="EMBL/GenBank/DDBJ databases">
        <title>Deinococcus detaillus sp. nov., isolated from humus soil in Antarctica.</title>
        <authorList>
            <person name="Zhang K."/>
        </authorList>
    </citation>
    <scope>NUCLEOTIDE SEQUENCE [LARGE SCALE GENOMIC DNA]</scope>
    <source>
        <strain evidence="2 3">H1</strain>
    </source>
</reference>
<accession>A0A553V4S3</accession>
<dbReference type="OrthoDB" id="67699at2"/>
<gene>
    <name evidence="2" type="ORF">FNU79_02870</name>
</gene>
<comment type="caution">
    <text evidence="2">The sequence shown here is derived from an EMBL/GenBank/DDBJ whole genome shotgun (WGS) entry which is preliminary data.</text>
</comment>
<sequence length="129" mass="13952">MNVLEAVNVLLVGLWMGMYVFTTFIVSPAFSDFFPDAQIRRARRTSVGKAYARVAGPLMLGLALIIFAQGWQGGFSAALLTEFGALLLMVSLVGWHVLQARSEQRPPPRWATHTALTAGLVLCGAAVMT</sequence>
<name>A0A553V4S3_9DEIO</name>
<feature type="transmembrane region" description="Helical" evidence="1">
    <location>
        <begin position="6"/>
        <end position="30"/>
    </location>
</feature>
<dbReference type="EMBL" id="VKDB01000002">
    <property type="protein sequence ID" value="TSA87442.1"/>
    <property type="molecule type" value="Genomic_DNA"/>
</dbReference>
<proteinExistence type="predicted"/>
<dbReference type="RefSeq" id="WP_143719401.1">
    <property type="nucleotide sequence ID" value="NZ_VKDB01000002.1"/>
</dbReference>
<feature type="transmembrane region" description="Helical" evidence="1">
    <location>
        <begin position="77"/>
        <end position="98"/>
    </location>
</feature>